<dbReference type="EMBL" id="KI546129">
    <property type="protein sequence ID" value="EST44053.1"/>
    <property type="molecule type" value="Genomic_DNA"/>
</dbReference>
<reference evidence="1" key="1">
    <citation type="journal article" date="2014" name="PLoS Genet.">
        <title>The Genome of Spironucleus salmonicida Highlights a Fish Pathogen Adapted to Fluctuating Environments.</title>
        <authorList>
            <person name="Xu F."/>
            <person name="Jerlstrom-Hultqvist J."/>
            <person name="Einarsson E."/>
            <person name="Astvaldsson A."/>
            <person name="Svard S.G."/>
            <person name="Andersson J.O."/>
        </authorList>
    </citation>
    <scope>NUCLEOTIDE SEQUENCE</scope>
</reference>
<evidence type="ECO:0000313" key="1">
    <source>
        <dbReference type="EMBL" id="EST44053.1"/>
    </source>
</evidence>
<feature type="non-terminal residue" evidence="1">
    <location>
        <position position="1"/>
    </location>
</feature>
<dbReference type="AlphaFoldDB" id="V6LIB0"/>
<gene>
    <name evidence="1" type="ORF">SS50377_16119</name>
</gene>
<accession>V6LIB0</accession>
<sequence>SFLGYDASDEAIASFPYAVKLILYEHNPNDNSYIAESQVTIPLRSLFLKQSVEGEIYLQTASIQIILTFDPPRTPVSQQQESKKGDVYFCNLDSSQYTGQLPSEFGQKMQRIEQIQTRTGQLSAESSINEQERMQQMTTRQKRAYLKKYSIRQSYEQRGYYLVREQRER</sequence>
<dbReference type="VEuPathDB" id="GiardiaDB:SS50377_23263"/>
<protein>
    <submittedName>
        <fullName evidence="1">Uncharacterized protein</fullName>
    </submittedName>
</protein>
<proteinExistence type="predicted"/>
<name>V6LIB0_9EUKA</name>
<organism evidence="1">
    <name type="scientific">Spironucleus salmonicida</name>
    <dbReference type="NCBI Taxonomy" id="348837"/>
    <lineage>
        <taxon>Eukaryota</taxon>
        <taxon>Metamonada</taxon>
        <taxon>Diplomonadida</taxon>
        <taxon>Hexamitidae</taxon>
        <taxon>Hexamitinae</taxon>
        <taxon>Spironucleus</taxon>
    </lineage>
</organism>